<dbReference type="InterPro" id="IPR002871">
    <property type="entry name" value="NIF_FeS_clus_asmbl_NifU_N"/>
</dbReference>
<dbReference type="EMBL" id="CP104013">
    <property type="protein sequence ID" value="UYP44078.1"/>
    <property type="molecule type" value="Genomic_DNA"/>
</dbReference>
<organism evidence="2 3">
    <name type="scientific">Candidatus Lokiarchaeum ossiferum</name>
    <dbReference type="NCBI Taxonomy" id="2951803"/>
    <lineage>
        <taxon>Archaea</taxon>
        <taxon>Promethearchaeati</taxon>
        <taxon>Promethearchaeota</taxon>
        <taxon>Promethearchaeia</taxon>
        <taxon>Promethearchaeales</taxon>
        <taxon>Promethearchaeaceae</taxon>
        <taxon>Candidatus Lokiarchaeum</taxon>
    </lineage>
</organism>
<dbReference type="SUPFAM" id="SSF82649">
    <property type="entry name" value="SufE/NifU"/>
    <property type="match status" value="1"/>
</dbReference>
<proteinExistence type="predicted"/>
<evidence type="ECO:0000313" key="2">
    <source>
        <dbReference type="EMBL" id="UYP44078.1"/>
    </source>
</evidence>
<evidence type="ECO:0000313" key="3">
    <source>
        <dbReference type="Proteomes" id="UP001208689"/>
    </source>
</evidence>
<dbReference type="Gene3D" id="3.50.50.60">
    <property type="entry name" value="FAD/NAD(P)-binding domain"/>
    <property type="match status" value="1"/>
</dbReference>
<dbReference type="InterPro" id="IPR017787">
    <property type="entry name" value="NIF_FeS_clus_asmbl_NifU-like"/>
</dbReference>
<feature type="domain" description="NIF system FeS cluster assembly NifU N-terminal" evidence="1">
    <location>
        <begin position="5"/>
        <end position="124"/>
    </location>
</feature>
<dbReference type="GO" id="GO:0004324">
    <property type="term" value="F:ferredoxin-NADP+ reductase activity"/>
    <property type="evidence" value="ECO:0007669"/>
    <property type="project" value="UniProtKB-EC"/>
</dbReference>
<protein>
    <submittedName>
        <fullName evidence="2">Ferredoxin--NADP reductase</fullName>
        <ecNumber evidence="2">1.18.1.2</ecNumber>
    </submittedName>
</protein>
<name>A0ABY6HKN0_9ARCH</name>
<keyword evidence="3" id="KW-1185">Reference proteome</keyword>
<sequence>MKSTEYSEKVLDHFKNPRNVGTLSGANVASGRVGNPTCGDIMEIFIEVKDEVIKDIKFKTFGCGSAVATSSMATVMVKGMTLDEALKVTKKDVANELDGLPPIKMHCSNLAEEALHEAIKNYREGKVGVFPDQEKKDEEEEKVTPMNIKGELDYLGKGLSYNVTNIEEFRDKRTLLLYTSEETIEKAIELTKVTGRVILLSPQKTLQISSELKKRLNQSDVKTLLESQLLEVMGEGEVEKVKILNLDEDETYELFIDALVILQGIKLVNQCADDDTLFSE</sequence>
<evidence type="ECO:0000259" key="1">
    <source>
        <dbReference type="Pfam" id="PF01592"/>
    </source>
</evidence>
<dbReference type="InterPro" id="IPR036188">
    <property type="entry name" value="FAD/NAD-bd_sf"/>
</dbReference>
<dbReference type="Proteomes" id="UP001208689">
    <property type="component" value="Chromosome"/>
</dbReference>
<keyword evidence="2" id="KW-0560">Oxidoreductase</keyword>
<dbReference type="EC" id="1.18.1.2" evidence="2"/>
<dbReference type="Pfam" id="PF01592">
    <property type="entry name" value="NifU_N"/>
    <property type="match status" value="1"/>
</dbReference>
<dbReference type="CDD" id="cd06664">
    <property type="entry name" value="IscU_like"/>
    <property type="match status" value="1"/>
</dbReference>
<dbReference type="NCBIfam" id="TIGR03419">
    <property type="entry name" value="NifU_clost"/>
    <property type="match status" value="1"/>
</dbReference>
<gene>
    <name evidence="2" type="ORF">NEF87_000363</name>
</gene>
<accession>A0ABY6HKN0</accession>
<reference evidence="2" key="1">
    <citation type="submission" date="2022-09" db="EMBL/GenBank/DDBJ databases">
        <title>Actin cytoskeleton and complex cell architecture in an #Asgard archaeon.</title>
        <authorList>
            <person name="Ponce Toledo R.I."/>
            <person name="Schleper C."/>
            <person name="Rodrigues Oliveira T."/>
            <person name="Wollweber F."/>
            <person name="Xu J."/>
            <person name="Rittmann S."/>
            <person name="Klingl A."/>
            <person name="Pilhofer M."/>
        </authorList>
    </citation>
    <scope>NUCLEOTIDE SEQUENCE</scope>
    <source>
        <strain evidence="2">B-35</strain>
    </source>
</reference>
<dbReference type="PANTHER" id="PTHR10093">
    <property type="entry name" value="IRON-SULFUR CLUSTER ASSEMBLY ENZYME NIFU HOMOLOG"/>
    <property type="match status" value="1"/>
</dbReference>
<dbReference type="Gene3D" id="3.90.1010.10">
    <property type="match status" value="1"/>
</dbReference>